<dbReference type="EC" id="2.1.1.107" evidence="1"/>
<name>B2A1G8_NATTJ</name>
<keyword evidence="4" id="KW-0949">S-adenosyl-L-methionine</keyword>
<dbReference type="PROSITE" id="PS00839">
    <property type="entry name" value="SUMT_1"/>
    <property type="match status" value="1"/>
</dbReference>
<dbReference type="InterPro" id="IPR014776">
    <property type="entry name" value="4pyrrole_Mease_sub2"/>
</dbReference>
<dbReference type="InterPro" id="IPR003754">
    <property type="entry name" value="4pyrrol_synth_uPrphyn_synth"/>
</dbReference>
<dbReference type="InterPro" id="IPR000878">
    <property type="entry name" value="4pyrrol_Mease"/>
</dbReference>
<dbReference type="SUPFAM" id="SSF53790">
    <property type="entry name" value="Tetrapyrrole methylase"/>
    <property type="match status" value="1"/>
</dbReference>
<dbReference type="SUPFAM" id="SSF69618">
    <property type="entry name" value="HemD-like"/>
    <property type="match status" value="1"/>
</dbReference>
<dbReference type="FunFam" id="3.40.50.10090:FF:000001">
    <property type="entry name" value="Bifunctional uroporphyrinogen-III C-methyltransferase/uroporphyrinogen-III synthase"/>
    <property type="match status" value="1"/>
</dbReference>
<dbReference type="CDD" id="cd06578">
    <property type="entry name" value="HemD"/>
    <property type="match status" value="1"/>
</dbReference>
<evidence type="ECO:0000259" key="6">
    <source>
        <dbReference type="Pfam" id="PF00590"/>
    </source>
</evidence>
<sequence length="516" mass="56889">MSGRVYLIGAGPGDEGLITVKGLNCVKEANVIVYDRLIPQALLRYAPSTAEFIFVGKSPEKHTLTQEEINDLLIEQAEQGKIIARLKGGDPFVFGRGGEEVIALKEHNIPFEVVPGITSAVAAPMYAGIPVTHRGLSSSFAVITGHEDPDKAESSISWQDLALESGTLCFLMGVGNLSRIVDNLLAHGKDSETPIALVRWGTRPYQKTLTGTLSNIVEKAKSENFKSPAVIIIGEVVNLREQLAWFEKKPFFNKNILVTRARSQASELSYKISQLGGQPVEFPTIKIEKPDTYQPLDEAIKKLAEYNWLVFTSVNGVKHFFNRLENLDYDCRQLAGLKTCAIGSKTKESLEEKGIKADVVPQEYRAEALIDLMKEQVKSGDRVLIPRAKEAREVLPEALREQGLKVDVITAYETVKDTKDTEKVRKMLKQNELDAITFTSSSTVKNFVEVLELNVGLNEPGAVLANTHIACIGPITASTCQQYGIEVNSIANEYTIPGLVESLIDNLDENVEEEFK</sequence>
<dbReference type="Gene3D" id="3.40.50.10090">
    <property type="match status" value="2"/>
</dbReference>
<dbReference type="GO" id="GO:0004852">
    <property type="term" value="F:uroporphyrinogen-III synthase activity"/>
    <property type="evidence" value="ECO:0007669"/>
    <property type="project" value="InterPro"/>
</dbReference>
<dbReference type="Proteomes" id="UP000001683">
    <property type="component" value="Chromosome"/>
</dbReference>
<dbReference type="eggNOG" id="COG0007">
    <property type="taxonomic scope" value="Bacteria"/>
</dbReference>
<feature type="domain" description="Tetrapyrrole biosynthesis uroporphyrinogen III synthase" evidence="7">
    <location>
        <begin position="267"/>
        <end position="501"/>
    </location>
</feature>
<evidence type="ECO:0000259" key="7">
    <source>
        <dbReference type="Pfam" id="PF02602"/>
    </source>
</evidence>
<dbReference type="CDD" id="cd11642">
    <property type="entry name" value="SUMT"/>
    <property type="match status" value="1"/>
</dbReference>
<dbReference type="Pfam" id="PF00590">
    <property type="entry name" value="TP_methylase"/>
    <property type="match status" value="1"/>
</dbReference>
<dbReference type="InterPro" id="IPR050161">
    <property type="entry name" value="Siro_Cobalamin_biosynth"/>
</dbReference>
<evidence type="ECO:0000256" key="1">
    <source>
        <dbReference type="ARBA" id="ARBA00012162"/>
    </source>
</evidence>
<dbReference type="InterPro" id="IPR035996">
    <property type="entry name" value="4pyrrol_Methylase_sf"/>
</dbReference>
<dbReference type="GO" id="GO:0032259">
    <property type="term" value="P:methylation"/>
    <property type="evidence" value="ECO:0007669"/>
    <property type="project" value="UniProtKB-KW"/>
</dbReference>
<keyword evidence="2 8" id="KW-0489">Methyltransferase</keyword>
<dbReference type="InterPro" id="IPR036108">
    <property type="entry name" value="4pyrrol_syn_uPrphyn_synt_sf"/>
</dbReference>
<organism evidence="8 9">
    <name type="scientific">Natranaerobius thermophilus (strain ATCC BAA-1301 / DSM 18059 / JW/NM-WN-LF)</name>
    <dbReference type="NCBI Taxonomy" id="457570"/>
    <lineage>
        <taxon>Bacteria</taxon>
        <taxon>Bacillati</taxon>
        <taxon>Bacillota</taxon>
        <taxon>Clostridia</taxon>
        <taxon>Natranaerobiales</taxon>
        <taxon>Natranaerobiaceae</taxon>
        <taxon>Natranaerobius</taxon>
    </lineage>
</organism>
<protein>
    <recommendedName>
        <fullName evidence="1">uroporphyrinogen-III C-methyltransferase</fullName>
        <ecNumber evidence="1">2.1.1.107</ecNumber>
    </recommendedName>
</protein>
<evidence type="ECO:0000313" key="8">
    <source>
        <dbReference type="EMBL" id="ACB84708.1"/>
    </source>
</evidence>
<feature type="domain" description="Tetrapyrrole methylase" evidence="6">
    <location>
        <begin position="4"/>
        <end position="216"/>
    </location>
</feature>
<dbReference type="Pfam" id="PF02602">
    <property type="entry name" value="HEM4"/>
    <property type="match status" value="1"/>
</dbReference>
<reference evidence="8 9" key="1">
    <citation type="submission" date="2008-04" db="EMBL/GenBank/DDBJ databases">
        <title>Complete sequence of chromosome of Natranaerobius thermophilus JW/NM-WN-LF.</title>
        <authorList>
            <consortium name="US DOE Joint Genome Institute"/>
            <person name="Copeland A."/>
            <person name="Lucas S."/>
            <person name="Lapidus A."/>
            <person name="Glavina del Rio T."/>
            <person name="Dalin E."/>
            <person name="Tice H."/>
            <person name="Bruce D."/>
            <person name="Goodwin L."/>
            <person name="Pitluck S."/>
            <person name="Chertkov O."/>
            <person name="Brettin T."/>
            <person name="Detter J.C."/>
            <person name="Han C."/>
            <person name="Kuske C.R."/>
            <person name="Schmutz J."/>
            <person name="Larimer F."/>
            <person name="Land M."/>
            <person name="Hauser L."/>
            <person name="Kyrpides N."/>
            <person name="Lykidis A."/>
            <person name="Mesbah N.M."/>
            <person name="Wiegel J."/>
        </authorList>
    </citation>
    <scope>NUCLEOTIDE SEQUENCE [LARGE SCALE GENOMIC DNA]</scope>
    <source>
        <strain evidence="9">ATCC BAA-1301 / DSM 18059 / JW/NM-WN-LF</strain>
    </source>
</reference>
<proteinExistence type="predicted"/>
<keyword evidence="9" id="KW-1185">Reference proteome</keyword>
<evidence type="ECO:0000256" key="2">
    <source>
        <dbReference type="ARBA" id="ARBA00022603"/>
    </source>
</evidence>
<dbReference type="InterPro" id="IPR014777">
    <property type="entry name" value="4pyrrole_Mease_sub1"/>
</dbReference>
<dbReference type="GO" id="GO:0019354">
    <property type="term" value="P:siroheme biosynthetic process"/>
    <property type="evidence" value="ECO:0007669"/>
    <property type="project" value="InterPro"/>
</dbReference>
<dbReference type="FunCoup" id="B2A1G8">
    <property type="interactions" value="339"/>
</dbReference>
<evidence type="ECO:0000256" key="3">
    <source>
        <dbReference type="ARBA" id="ARBA00022679"/>
    </source>
</evidence>
<dbReference type="OrthoDB" id="9815856at2"/>
<dbReference type="FunFam" id="3.40.1010.10:FF:000001">
    <property type="entry name" value="Siroheme synthase"/>
    <property type="match status" value="1"/>
</dbReference>
<keyword evidence="5" id="KW-0627">Porphyrin biosynthesis</keyword>
<accession>B2A1G8</accession>
<dbReference type="PANTHER" id="PTHR45790">
    <property type="entry name" value="SIROHEME SYNTHASE-RELATED"/>
    <property type="match status" value="1"/>
</dbReference>
<dbReference type="PANTHER" id="PTHR45790:SF3">
    <property type="entry name" value="S-ADENOSYL-L-METHIONINE-DEPENDENT UROPORPHYRINOGEN III METHYLTRANSFERASE, CHLOROPLASTIC"/>
    <property type="match status" value="1"/>
</dbReference>
<reference evidence="8 9" key="2">
    <citation type="journal article" date="2011" name="J. Bacteriol.">
        <title>Complete genome sequence of the anaerobic, halophilic alkalithermophile Natranaerobius thermophilus JW/NM-WN-LF.</title>
        <authorList>
            <person name="Zhao B."/>
            <person name="Mesbah N.M."/>
            <person name="Dalin E."/>
            <person name="Goodwin L."/>
            <person name="Nolan M."/>
            <person name="Pitluck S."/>
            <person name="Chertkov O."/>
            <person name="Brettin T.S."/>
            <person name="Han J."/>
            <person name="Larimer F.W."/>
            <person name="Land M.L."/>
            <person name="Hauser L."/>
            <person name="Kyrpides N."/>
            <person name="Wiegel J."/>
        </authorList>
    </citation>
    <scope>NUCLEOTIDE SEQUENCE [LARGE SCALE GENOMIC DNA]</scope>
    <source>
        <strain evidence="9">ATCC BAA-1301 / DSM 18059 / JW/NM-WN-LF</strain>
    </source>
</reference>
<dbReference type="AlphaFoldDB" id="B2A1G8"/>
<dbReference type="STRING" id="457570.Nther_1125"/>
<dbReference type="InterPro" id="IPR006366">
    <property type="entry name" value="CobA/CysG_C"/>
</dbReference>
<dbReference type="Gene3D" id="3.30.950.10">
    <property type="entry name" value="Methyltransferase, Cobalt-precorrin-4 Transmethylase, Domain 2"/>
    <property type="match status" value="1"/>
</dbReference>
<evidence type="ECO:0000313" key="9">
    <source>
        <dbReference type="Proteomes" id="UP000001683"/>
    </source>
</evidence>
<dbReference type="FunFam" id="3.30.950.10:FF:000001">
    <property type="entry name" value="Siroheme synthase"/>
    <property type="match status" value="1"/>
</dbReference>
<evidence type="ECO:0000256" key="5">
    <source>
        <dbReference type="ARBA" id="ARBA00023244"/>
    </source>
</evidence>
<dbReference type="KEGG" id="nth:Nther_1125"/>
<keyword evidence="3 8" id="KW-0808">Transferase</keyword>
<evidence type="ECO:0000256" key="4">
    <source>
        <dbReference type="ARBA" id="ARBA00022691"/>
    </source>
</evidence>
<dbReference type="EMBL" id="CP001034">
    <property type="protein sequence ID" value="ACB84708.1"/>
    <property type="molecule type" value="Genomic_DNA"/>
</dbReference>
<dbReference type="NCBIfam" id="NF004790">
    <property type="entry name" value="PRK06136.1"/>
    <property type="match status" value="1"/>
</dbReference>
<dbReference type="HOGENOM" id="CLU_011276_6_0_9"/>
<dbReference type="Gene3D" id="3.40.1010.10">
    <property type="entry name" value="Cobalt-precorrin-4 Transmethylase, Domain 1"/>
    <property type="match status" value="1"/>
</dbReference>
<dbReference type="NCBIfam" id="TIGR01469">
    <property type="entry name" value="cobA_cysG_Cterm"/>
    <property type="match status" value="1"/>
</dbReference>
<gene>
    <name evidence="8" type="ordered locus">Nther_1125</name>
</gene>
<dbReference type="eggNOG" id="COG1587">
    <property type="taxonomic scope" value="Bacteria"/>
</dbReference>
<dbReference type="InterPro" id="IPR003043">
    <property type="entry name" value="Uropor_MeTrfase_CS"/>
</dbReference>
<dbReference type="GO" id="GO:0004851">
    <property type="term" value="F:uroporphyrin-III C-methyltransferase activity"/>
    <property type="evidence" value="ECO:0007669"/>
    <property type="project" value="UniProtKB-EC"/>
</dbReference>
<dbReference type="RefSeq" id="WP_012447583.1">
    <property type="nucleotide sequence ID" value="NC_010718.1"/>
</dbReference>
<dbReference type="InParanoid" id="B2A1G8"/>